<dbReference type="SUPFAM" id="SSF48403">
    <property type="entry name" value="Ankyrin repeat"/>
    <property type="match status" value="1"/>
</dbReference>
<keyword evidence="2 8" id="KW-0812">Transmembrane</keyword>
<dbReference type="EMBL" id="CM003530">
    <property type="protein sequence ID" value="RCV19006.1"/>
    <property type="molecule type" value="Genomic_DNA"/>
</dbReference>
<organism evidence="10">
    <name type="scientific">Setaria italica</name>
    <name type="common">Foxtail millet</name>
    <name type="synonym">Panicum italicum</name>
    <dbReference type="NCBI Taxonomy" id="4555"/>
    <lineage>
        <taxon>Eukaryota</taxon>
        <taxon>Viridiplantae</taxon>
        <taxon>Streptophyta</taxon>
        <taxon>Embryophyta</taxon>
        <taxon>Tracheophyta</taxon>
        <taxon>Spermatophyta</taxon>
        <taxon>Magnoliopsida</taxon>
        <taxon>Liliopsida</taxon>
        <taxon>Poales</taxon>
        <taxon>Poaceae</taxon>
        <taxon>PACMAD clade</taxon>
        <taxon>Panicoideae</taxon>
        <taxon>Panicodae</taxon>
        <taxon>Paniceae</taxon>
        <taxon>Cenchrinae</taxon>
        <taxon>Setaria</taxon>
    </lineage>
</organism>
<dbReference type="PANTHER" id="PTHR24186">
    <property type="entry name" value="PROTEIN PHOSPHATASE 1 REGULATORY SUBUNIT"/>
    <property type="match status" value="1"/>
</dbReference>
<evidence type="ECO:0000313" key="10">
    <source>
        <dbReference type="EMBL" id="RCV19006.1"/>
    </source>
</evidence>
<keyword evidence="6 8" id="KW-0472">Membrane</keyword>
<feature type="transmembrane region" description="Helical" evidence="8">
    <location>
        <begin position="598"/>
        <end position="621"/>
    </location>
</feature>
<name>A0A368QM11_SETIT</name>
<keyword evidence="3" id="KW-0677">Repeat</keyword>
<feature type="repeat" description="ANK" evidence="7">
    <location>
        <begin position="191"/>
        <end position="212"/>
    </location>
</feature>
<comment type="subcellular location">
    <subcellularLocation>
        <location evidence="1">Membrane</location>
        <topology evidence="1">Multi-pass membrane protein</topology>
    </subcellularLocation>
</comment>
<dbReference type="OrthoDB" id="1847170at2759"/>
<dbReference type="Gene3D" id="1.25.40.20">
    <property type="entry name" value="Ankyrin repeat-containing domain"/>
    <property type="match status" value="3"/>
</dbReference>
<dbReference type="PANTHER" id="PTHR24186:SF50">
    <property type="entry name" value="ANKYRIN REPEAT-CONTAINING PROTEIN ITN1-LIKE ISOFORM X1"/>
    <property type="match status" value="1"/>
</dbReference>
<sequence>MASINEEEAPSSPNAPTVAMDAKLMVAADRGDVKKLKGLLNKEDAMAMVVVTAATSKKPSKEDQFPAGRINPLLLASACVGSWKALNFLLEREDAKKAPMVAPTQDFLELLAGGSGTKGRSVVSAAGDVEEGVDHEPAPPAAGALLKGVTPDGDTTLHAVASNGDNGDDFLKYAGIICDRDRDLLFAKNHMGDTPLHCAVRAGSSKMVSRLIALAEHEGAEGKLKLLRMENERHETALHEAVRIEGGRILDDQETLYAVLTDEDIRSPGHKGDADGGGAPEEKNMVRLLMDSDPELANYPAKGISPLCLAILLEKDTIAVTLYEKSGGNLSYSGPDGQNALHVAVLQATSTNTVMVKVLLRWNRSLPTQGDKHGSTPLHFASSLHCPFGFFWYPHWTRNYWRTRISNIVAKVFKANPAALYQADNSGLFPIHVAASIGTVEFFLRKSPSSAGLRNAKGRTFLHVAVEKRRWEIVSFVCQTPSAEWILNMQDKDGNTALHLAIKSRMLMMCSALLGNKKVHLHLSNVKGHTPLDLSRSNLPRGMYYALTAESRIHMALKLFGAKHSGLRCDHIEQKYRRPLNQKEKKKQSNLIKDTTQMFIVVAILIATVAFGATFAIPGGYKADDHLNGGTPTLAGRYIFDAYMMANTLAFVCSTVATLALVISGSTMVDLGTRQWNLNAAVFMLSSSVTSMTVAFALAAYMVLAPVARSTAIAIFMISPLPVLYRNVEKIFKWGFLARARLVRMGPIPTILNFFAVVVIQMILMDLWPLIATFAWAAFARIHH</sequence>
<gene>
    <name evidence="10" type="ORF">SETIT_3G349100v2</name>
</gene>
<feature type="transmembrane region" description="Helical" evidence="8">
    <location>
        <begin position="683"/>
        <end position="704"/>
    </location>
</feature>
<feature type="transmembrane region" description="Helical" evidence="8">
    <location>
        <begin position="748"/>
        <end position="779"/>
    </location>
</feature>
<dbReference type="PROSITE" id="PS50088">
    <property type="entry name" value="ANK_REPEAT"/>
    <property type="match status" value="1"/>
</dbReference>
<feature type="domain" description="PGG" evidence="9">
    <location>
        <begin position="592"/>
        <end position="703"/>
    </location>
</feature>
<evidence type="ECO:0000259" key="9">
    <source>
        <dbReference type="Pfam" id="PF13962"/>
    </source>
</evidence>
<evidence type="ECO:0000256" key="5">
    <source>
        <dbReference type="ARBA" id="ARBA00023043"/>
    </source>
</evidence>
<dbReference type="PROSITE" id="PS50297">
    <property type="entry name" value="ANK_REP_REGION"/>
    <property type="match status" value="1"/>
</dbReference>
<dbReference type="Pfam" id="PF12796">
    <property type="entry name" value="Ank_2"/>
    <property type="match status" value="1"/>
</dbReference>
<accession>A0A368QM11</accession>
<dbReference type="InterPro" id="IPR026961">
    <property type="entry name" value="PGG_dom"/>
</dbReference>
<feature type="transmembrane region" description="Helical" evidence="8">
    <location>
        <begin position="711"/>
        <end position="728"/>
    </location>
</feature>
<feature type="transmembrane region" description="Helical" evidence="8">
    <location>
        <begin position="642"/>
        <end position="663"/>
    </location>
</feature>
<dbReference type="InterPro" id="IPR036770">
    <property type="entry name" value="Ankyrin_rpt-contain_sf"/>
</dbReference>
<evidence type="ECO:0000256" key="1">
    <source>
        <dbReference type="ARBA" id="ARBA00004141"/>
    </source>
</evidence>
<dbReference type="Pfam" id="PF13962">
    <property type="entry name" value="PGG"/>
    <property type="match status" value="1"/>
</dbReference>
<keyword evidence="4 8" id="KW-1133">Transmembrane helix</keyword>
<reference evidence="10" key="1">
    <citation type="journal article" date="2012" name="Nat. Biotechnol.">
        <title>Reference genome sequence of the model plant Setaria.</title>
        <authorList>
            <person name="Bennetzen J.L."/>
            <person name="Schmutz J."/>
            <person name="Wang H."/>
            <person name="Percifield R."/>
            <person name="Hawkins J."/>
            <person name="Pontaroli A.C."/>
            <person name="Estep M."/>
            <person name="Feng L."/>
            <person name="Vaughn J.N."/>
            <person name="Grimwood J."/>
            <person name="Jenkins J."/>
            <person name="Barry K."/>
            <person name="Lindquist E."/>
            <person name="Hellsten U."/>
            <person name="Deshpande S."/>
            <person name="Wang X."/>
            <person name="Wu X."/>
            <person name="Mitros T."/>
            <person name="Triplett J."/>
            <person name="Yang X."/>
            <person name="Ye C.Y."/>
            <person name="Mauro-Herrera M."/>
            <person name="Wang L."/>
            <person name="Li P."/>
            <person name="Sharma M."/>
            <person name="Sharma R."/>
            <person name="Ronald P.C."/>
            <person name="Panaud O."/>
            <person name="Kellogg E.A."/>
            <person name="Brutnell T.P."/>
            <person name="Doust A.N."/>
            <person name="Tuskan G.A."/>
            <person name="Rokhsar D."/>
            <person name="Devos K.M."/>
        </authorList>
    </citation>
    <scope>NUCLEOTIDE SEQUENCE [LARGE SCALE GENOMIC DNA]</scope>
    <source>
        <strain evidence="10">Yugu1</strain>
    </source>
</reference>
<protein>
    <recommendedName>
        <fullName evidence="9">PGG domain-containing protein</fullName>
    </recommendedName>
</protein>
<evidence type="ECO:0000256" key="3">
    <source>
        <dbReference type="ARBA" id="ARBA00022737"/>
    </source>
</evidence>
<reference evidence="10" key="2">
    <citation type="submission" date="2015-07" db="EMBL/GenBank/DDBJ databases">
        <authorList>
            <person name="Noorani M."/>
        </authorList>
    </citation>
    <scope>NUCLEOTIDE SEQUENCE</scope>
    <source>
        <strain evidence="10">Yugu1</strain>
    </source>
</reference>
<dbReference type="AlphaFoldDB" id="A0A368QM11"/>
<dbReference type="KEGG" id="sita:101781579"/>
<dbReference type="GO" id="GO:0016020">
    <property type="term" value="C:membrane"/>
    <property type="evidence" value="ECO:0007669"/>
    <property type="project" value="UniProtKB-SubCell"/>
</dbReference>
<dbReference type="STRING" id="4555.A0A368QM11"/>
<evidence type="ECO:0000256" key="6">
    <source>
        <dbReference type="ARBA" id="ARBA00023136"/>
    </source>
</evidence>
<evidence type="ECO:0000256" key="4">
    <source>
        <dbReference type="ARBA" id="ARBA00022989"/>
    </source>
</evidence>
<evidence type="ECO:0000256" key="7">
    <source>
        <dbReference type="PROSITE-ProRule" id="PRU00023"/>
    </source>
</evidence>
<keyword evidence="5 7" id="KW-0040">ANK repeat</keyword>
<evidence type="ECO:0000256" key="2">
    <source>
        <dbReference type="ARBA" id="ARBA00022692"/>
    </source>
</evidence>
<dbReference type="Pfam" id="PF00023">
    <property type="entry name" value="Ank"/>
    <property type="match status" value="1"/>
</dbReference>
<dbReference type="InterPro" id="IPR002110">
    <property type="entry name" value="Ankyrin_rpt"/>
</dbReference>
<dbReference type="SMART" id="SM00248">
    <property type="entry name" value="ANK"/>
    <property type="match status" value="7"/>
</dbReference>
<proteinExistence type="predicted"/>
<evidence type="ECO:0000256" key="8">
    <source>
        <dbReference type="SAM" id="Phobius"/>
    </source>
</evidence>